<proteinExistence type="predicted"/>
<evidence type="ECO:0000259" key="7">
    <source>
        <dbReference type="Pfam" id="PF23634"/>
    </source>
</evidence>
<evidence type="ECO:0000313" key="8">
    <source>
        <dbReference type="EMBL" id="CAK0874467.1"/>
    </source>
</evidence>
<dbReference type="InterPro" id="IPR008521">
    <property type="entry name" value="Mg_trans_NIPA"/>
</dbReference>
<comment type="subcellular location">
    <subcellularLocation>
        <location evidence="1">Membrane</location>
        <topology evidence="1">Multi-pass membrane protein</topology>
    </subcellularLocation>
</comment>
<evidence type="ECO:0000256" key="6">
    <source>
        <dbReference type="SAM" id="Phobius"/>
    </source>
</evidence>
<dbReference type="Pfam" id="PF05653">
    <property type="entry name" value="Mg_trans_NIPA"/>
    <property type="match status" value="1"/>
</dbReference>
<feature type="transmembrane region" description="Helical" evidence="6">
    <location>
        <begin position="498"/>
        <end position="518"/>
    </location>
</feature>
<reference evidence="8" key="1">
    <citation type="submission" date="2023-10" db="EMBL/GenBank/DDBJ databases">
        <authorList>
            <person name="Chen Y."/>
            <person name="Shah S."/>
            <person name="Dougan E. K."/>
            <person name="Thang M."/>
            <person name="Chan C."/>
        </authorList>
    </citation>
    <scope>NUCLEOTIDE SEQUENCE [LARGE SCALE GENOMIC DNA]</scope>
</reference>
<evidence type="ECO:0000313" key="9">
    <source>
        <dbReference type="Proteomes" id="UP001189429"/>
    </source>
</evidence>
<keyword evidence="3 6" id="KW-1133">Transmembrane helix</keyword>
<keyword evidence="4 6" id="KW-0472">Membrane</keyword>
<organism evidence="8 9">
    <name type="scientific">Prorocentrum cordatum</name>
    <dbReference type="NCBI Taxonomy" id="2364126"/>
    <lineage>
        <taxon>Eukaryota</taxon>
        <taxon>Sar</taxon>
        <taxon>Alveolata</taxon>
        <taxon>Dinophyceae</taxon>
        <taxon>Prorocentrales</taxon>
        <taxon>Prorocentraceae</taxon>
        <taxon>Prorocentrum</taxon>
    </lineage>
</organism>
<dbReference type="SUPFAM" id="SSF103481">
    <property type="entry name" value="Multidrug resistance efflux transporter EmrE"/>
    <property type="match status" value="1"/>
</dbReference>
<evidence type="ECO:0000256" key="4">
    <source>
        <dbReference type="ARBA" id="ARBA00023136"/>
    </source>
</evidence>
<dbReference type="Proteomes" id="UP001189429">
    <property type="component" value="Unassembled WGS sequence"/>
</dbReference>
<dbReference type="InterPro" id="IPR037185">
    <property type="entry name" value="EmrE-like"/>
</dbReference>
<evidence type="ECO:0000256" key="3">
    <source>
        <dbReference type="ARBA" id="ARBA00022989"/>
    </source>
</evidence>
<feature type="domain" description="CERLI1-like PH" evidence="7">
    <location>
        <begin position="302"/>
        <end position="385"/>
    </location>
</feature>
<dbReference type="Pfam" id="PF23634">
    <property type="entry name" value="PH_CERLI1"/>
    <property type="match status" value="1"/>
</dbReference>
<keyword evidence="2 6" id="KW-0812">Transmembrane</keyword>
<feature type="compositionally biased region" description="Basic and acidic residues" evidence="5">
    <location>
        <begin position="424"/>
        <end position="436"/>
    </location>
</feature>
<name>A0ABN9VM93_9DINO</name>
<feature type="transmembrane region" description="Helical" evidence="6">
    <location>
        <begin position="657"/>
        <end position="679"/>
    </location>
</feature>
<feature type="transmembrane region" description="Helical" evidence="6">
    <location>
        <begin position="457"/>
        <end position="477"/>
    </location>
</feature>
<feature type="transmembrane region" description="Helical" evidence="6">
    <location>
        <begin position="719"/>
        <end position="737"/>
    </location>
</feature>
<keyword evidence="9" id="KW-1185">Reference proteome</keyword>
<feature type="region of interest" description="Disordered" evidence="5">
    <location>
        <begin position="389"/>
        <end position="438"/>
    </location>
</feature>
<gene>
    <name evidence="8" type="ORF">PCOR1329_LOCUS59366</name>
</gene>
<evidence type="ECO:0000256" key="1">
    <source>
        <dbReference type="ARBA" id="ARBA00004141"/>
    </source>
</evidence>
<dbReference type="EMBL" id="CAUYUJ010017397">
    <property type="protein sequence ID" value="CAK0874467.1"/>
    <property type="molecule type" value="Genomic_DNA"/>
</dbReference>
<feature type="transmembrane region" description="Helical" evidence="6">
    <location>
        <begin position="524"/>
        <end position="542"/>
    </location>
</feature>
<comment type="caution">
    <text evidence="8">The sequence shown here is derived from an EMBL/GenBank/DDBJ whole genome shotgun (WGS) entry which is preliminary data.</text>
</comment>
<feature type="transmembrane region" description="Helical" evidence="6">
    <location>
        <begin position="686"/>
        <end position="707"/>
    </location>
</feature>
<dbReference type="PANTHER" id="PTHR12570:SF9">
    <property type="entry name" value="MAGNESIUM TRANSPORTER NIPA8-RELATED"/>
    <property type="match status" value="1"/>
</dbReference>
<dbReference type="PANTHER" id="PTHR12570">
    <property type="match status" value="1"/>
</dbReference>
<evidence type="ECO:0000256" key="2">
    <source>
        <dbReference type="ARBA" id="ARBA00022692"/>
    </source>
</evidence>
<evidence type="ECO:0000256" key="5">
    <source>
        <dbReference type="SAM" id="MobiDB-lite"/>
    </source>
</evidence>
<feature type="transmembrane region" description="Helical" evidence="6">
    <location>
        <begin position="623"/>
        <end position="645"/>
    </location>
</feature>
<dbReference type="InterPro" id="IPR056293">
    <property type="entry name" value="PH_CERLI1"/>
</dbReference>
<feature type="transmembrane region" description="Helical" evidence="6">
    <location>
        <begin position="589"/>
        <end position="611"/>
    </location>
</feature>
<feature type="compositionally biased region" description="Low complexity" evidence="5">
    <location>
        <begin position="400"/>
        <end position="412"/>
    </location>
</feature>
<sequence length="816" mass="89945">PFWLKRGPTGAPRFPSESHPFQVFLQPPLGFRCRRMIGILLQLLGIGLPGEGCFAVLLGIFAATCAFCGLYRCSMLRCRDCYCCKRFMRVTGTDKFDDFEVTVVVHEALFTASKLKLCTKVRIKAGPHVVLTDESSKGIFQQPLQIFVEQGTQTIDVELMDSREKKVLAVKKLDVLKDVLNREGKDKNQDIFYSMKQKSKGLLNPKIRLTVLFEGDSAAEQGLLKQMHCSQESNLVLRHVQQMAEDACDLQHSMIDENGEIKPVPMSELELLVKGCAGPVDKFGSWGSRSTVYVGVQGPPDTKRFTLGIWRSQGDLASGAKPDTEVDLLKILSVQPDPHPRRSEVFVIQYVDPADKLKKRLTLKRLDRSRDAWVEILTRLIKLLHDEKDDPRRQRPVDLPAPGAQQEPPAGASGDPRALLRGPPRQERAAREEPRARSSGAVDSALRMLFLSMQRGWEIGVCLSIVGSGLTSCGLVLQKYSHAENARKGQPVLFFRQPLWVAGLVVFMCGQVGNVVAMTMLSCLGALSLVWNALFAFFLLGERVLAAELLSMLGMIGGVLMVISSTPVVEEPVHIHRNKTVMDVVSTLIDIQFFGVAFAFALMLTVGIFVVQRYMPGLEAIYWAFATAVAGGYTVTLFKCTANVFAGVRFPWSDVRFYMVVGIAVVLCLAQVHTLNLALKKGNAVTVVPLYFSMGVLMQLLQAEVAYEELDTLSGRKNVAIFISGVGLVLAGIIAMVRAKIAAEEEEGPALEEQCEEAAPCSESTRLIGAEFGSKKPGRAERLKSLSHIDPNMFKESFGGRERRYTISFTGPVAIG</sequence>
<feature type="transmembrane region" description="Helical" evidence="6">
    <location>
        <begin position="39"/>
        <end position="72"/>
    </location>
</feature>
<accession>A0ABN9VM93</accession>
<feature type="transmembrane region" description="Helical" evidence="6">
    <location>
        <begin position="549"/>
        <end position="569"/>
    </location>
</feature>
<protein>
    <recommendedName>
        <fullName evidence="7">CERLI1-like PH domain-containing protein</fullName>
    </recommendedName>
</protein>
<feature type="non-terminal residue" evidence="8">
    <location>
        <position position="1"/>
    </location>
</feature>